<feature type="transmembrane region" description="Helical" evidence="5">
    <location>
        <begin position="173"/>
        <end position="198"/>
    </location>
</feature>
<sequence length="289" mass="32434">LVHNEVNMQTTILLIAIAVGYGLAFVINDYHDAPFDAEDEFKAQRNFFVQNEIPKGKALLILIGISSFLFLAFAQFGIKGLVILAICFFVMWAYSAEPLRFKSRPGFDLLFHASFIQTFPYLICLFLVGTAWTRLDYAMLSLALFGSLTAQLEQQVRDFGVDSKTDTNFTTRFGLETTVIFLKVASLALVLILLVYVINRTVPLSLLPLALIAFPSMAHRFIRGREAPRSEKLAAGFLKGRGALHRYCLCLRFADWIAIAECYSNTAQCGTPISPTYDSPPPYEFERLN</sequence>
<evidence type="ECO:0000256" key="2">
    <source>
        <dbReference type="ARBA" id="ARBA00022692"/>
    </source>
</evidence>
<keyword evidence="2 5" id="KW-0812">Transmembrane</keyword>
<evidence type="ECO:0000256" key="4">
    <source>
        <dbReference type="ARBA" id="ARBA00023136"/>
    </source>
</evidence>
<evidence type="ECO:0000256" key="5">
    <source>
        <dbReference type="SAM" id="Phobius"/>
    </source>
</evidence>
<dbReference type="AlphaFoldDB" id="K0J8N0"/>
<keyword evidence="4 5" id="KW-0472">Membrane</keyword>
<evidence type="ECO:0000256" key="1">
    <source>
        <dbReference type="ARBA" id="ARBA00004141"/>
    </source>
</evidence>
<dbReference type="GO" id="GO:0016020">
    <property type="term" value="C:membrane"/>
    <property type="evidence" value="ECO:0007669"/>
    <property type="project" value="UniProtKB-SubCell"/>
</dbReference>
<reference evidence="6" key="2">
    <citation type="journal article" date="2014" name="FEMS Microbiol. Ecol.">
        <title>Novel integrons and gene cassettes from a Cascadian submarine gas-hydrate-bearing core.</title>
        <authorList>
            <person name="Elsaied H."/>
            <person name="Stokes H.W."/>
            <person name="Yoshioka H."/>
            <person name="Mitani Y."/>
            <person name="Maruyama A."/>
        </authorList>
    </citation>
    <scope>NUCLEOTIDE SEQUENCE</scope>
</reference>
<evidence type="ECO:0000313" key="6">
    <source>
        <dbReference type="EMBL" id="BAM62562.1"/>
    </source>
</evidence>
<feature type="transmembrane region" description="Helical" evidence="5">
    <location>
        <begin position="109"/>
        <end position="129"/>
    </location>
</feature>
<feature type="transmembrane region" description="Helical" evidence="5">
    <location>
        <begin position="6"/>
        <end position="27"/>
    </location>
</feature>
<dbReference type="Gene3D" id="1.10.357.140">
    <property type="entry name" value="UbiA prenyltransferase"/>
    <property type="match status" value="1"/>
</dbReference>
<feature type="non-terminal residue" evidence="6">
    <location>
        <position position="1"/>
    </location>
</feature>
<comment type="subcellular location">
    <subcellularLocation>
        <location evidence="1">Membrane</location>
        <topology evidence="1">Multi-pass membrane protein</topology>
    </subcellularLocation>
</comment>
<dbReference type="InterPro" id="IPR000537">
    <property type="entry name" value="UbiA_prenyltransferase"/>
</dbReference>
<dbReference type="InterPro" id="IPR044878">
    <property type="entry name" value="UbiA_sf"/>
</dbReference>
<keyword evidence="3 5" id="KW-1133">Transmembrane helix</keyword>
<feature type="transmembrane region" description="Helical" evidence="5">
    <location>
        <begin position="80"/>
        <end position="97"/>
    </location>
</feature>
<evidence type="ECO:0000256" key="3">
    <source>
        <dbReference type="ARBA" id="ARBA00022989"/>
    </source>
</evidence>
<proteinExistence type="predicted"/>
<keyword evidence="6" id="KW-0808">Transferase</keyword>
<dbReference type="EMBL" id="AB750513">
    <property type="protein sequence ID" value="BAM62562.1"/>
    <property type="molecule type" value="Genomic_DNA"/>
</dbReference>
<protein>
    <submittedName>
        <fullName evidence="6">Archaeal UbiA prenyltransferase</fullName>
    </submittedName>
</protein>
<reference evidence="6" key="1">
    <citation type="submission" date="2012-09" db="EMBL/GenBank/DDBJ databases">
        <authorList>
            <person name="Elsaied H.E."/>
            <person name="Maruyama A."/>
        </authorList>
    </citation>
    <scope>NUCLEOTIDE SEQUENCE</scope>
</reference>
<organism evidence="6">
    <name type="scientific">uncultured microorganism</name>
    <dbReference type="NCBI Taxonomy" id="358574"/>
    <lineage>
        <taxon>unclassified sequences</taxon>
        <taxon>environmental samples</taxon>
    </lineage>
</organism>
<dbReference type="GO" id="GO:0016765">
    <property type="term" value="F:transferase activity, transferring alkyl or aryl (other than methyl) groups"/>
    <property type="evidence" value="ECO:0007669"/>
    <property type="project" value="InterPro"/>
</dbReference>
<accession>K0J8N0</accession>
<dbReference type="Pfam" id="PF01040">
    <property type="entry name" value="UbiA"/>
    <property type="match status" value="1"/>
</dbReference>
<name>K0J8N0_9ZZZZ</name>